<dbReference type="InterPro" id="IPR000390">
    <property type="entry name" value="Small_drug/metabolite_transptr"/>
</dbReference>
<dbReference type="PANTHER" id="PTHR30561:SF0">
    <property type="entry name" value="GUANIDINIUM EXPORTER"/>
    <property type="match status" value="1"/>
</dbReference>
<evidence type="ECO:0000256" key="6">
    <source>
        <dbReference type="ARBA" id="ARBA00023136"/>
    </source>
</evidence>
<evidence type="ECO:0000313" key="10">
    <source>
        <dbReference type="Proteomes" id="UP000277864"/>
    </source>
</evidence>
<evidence type="ECO:0000256" key="5">
    <source>
        <dbReference type="ARBA" id="ARBA00022989"/>
    </source>
</evidence>
<comment type="subcellular location">
    <subcellularLocation>
        <location evidence="1 7">Cell membrane</location>
        <topology evidence="1 7">Multi-pass membrane protein</topology>
    </subcellularLocation>
</comment>
<comment type="caution">
    <text evidence="9">The sequence shown here is derived from an EMBL/GenBank/DDBJ whole genome shotgun (WGS) entry which is preliminary data.</text>
</comment>
<keyword evidence="6 8" id="KW-0472">Membrane</keyword>
<keyword evidence="10" id="KW-1185">Reference proteome</keyword>
<gene>
    <name evidence="9" type="ORF">C7P63_03180</name>
</gene>
<dbReference type="Gene3D" id="1.10.3730.20">
    <property type="match status" value="1"/>
</dbReference>
<dbReference type="EMBL" id="PXZH01000001">
    <property type="protein sequence ID" value="RST90096.1"/>
    <property type="molecule type" value="Genomic_DNA"/>
</dbReference>
<accession>A0A3R9YY22</accession>
<dbReference type="Proteomes" id="UP000277864">
    <property type="component" value="Unassembled WGS sequence"/>
</dbReference>
<dbReference type="GO" id="GO:0005886">
    <property type="term" value="C:plasma membrane"/>
    <property type="evidence" value="ECO:0007669"/>
    <property type="project" value="UniProtKB-SubCell"/>
</dbReference>
<keyword evidence="4 7" id="KW-0812">Transmembrane</keyword>
<feature type="transmembrane region" description="Helical" evidence="8">
    <location>
        <begin position="29"/>
        <end position="47"/>
    </location>
</feature>
<keyword evidence="3" id="KW-1003">Cell membrane</keyword>
<evidence type="ECO:0000256" key="2">
    <source>
        <dbReference type="ARBA" id="ARBA00022448"/>
    </source>
</evidence>
<protein>
    <submittedName>
        <fullName evidence="9">QacE family quaternary ammonium compound efflux SMR transporter</fullName>
    </submittedName>
</protein>
<evidence type="ECO:0000256" key="3">
    <source>
        <dbReference type="ARBA" id="ARBA00022475"/>
    </source>
</evidence>
<dbReference type="InterPro" id="IPR045324">
    <property type="entry name" value="Small_multidrug_res"/>
</dbReference>
<dbReference type="SUPFAM" id="SSF103481">
    <property type="entry name" value="Multidrug resistance efflux transporter EmrE"/>
    <property type="match status" value="1"/>
</dbReference>
<dbReference type="OrthoDB" id="21828at2"/>
<evidence type="ECO:0000256" key="8">
    <source>
        <dbReference type="SAM" id="Phobius"/>
    </source>
</evidence>
<dbReference type="Pfam" id="PF00893">
    <property type="entry name" value="Multi_Drug_Res"/>
    <property type="match status" value="1"/>
</dbReference>
<evidence type="ECO:0000256" key="1">
    <source>
        <dbReference type="ARBA" id="ARBA00004651"/>
    </source>
</evidence>
<feature type="transmembrane region" description="Helical" evidence="8">
    <location>
        <begin position="59"/>
        <end position="79"/>
    </location>
</feature>
<dbReference type="RefSeq" id="WP_125942710.1">
    <property type="nucleotide sequence ID" value="NZ_PXZH01000001.1"/>
</dbReference>
<organism evidence="9 10">
    <name type="scientific">Vagococcus humatus</name>
    <dbReference type="NCBI Taxonomy" id="1889241"/>
    <lineage>
        <taxon>Bacteria</taxon>
        <taxon>Bacillati</taxon>
        <taxon>Bacillota</taxon>
        <taxon>Bacilli</taxon>
        <taxon>Lactobacillales</taxon>
        <taxon>Enterococcaceae</taxon>
        <taxon>Vagococcus</taxon>
    </lineage>
</organism>
<sequence length="106" mass="11450">MAWIYLVLAGITEVFWATMMKLSVGFSKGTYTILTILGMIVSFVLLAKATKVLPLSLAYPIWTGIGALGAIIIGVIFFGDKLNPLTWIFTILLLVSIIGIKLTSGN</sequence>
<dbReference type="FunFam" id="1.10.3730.20:FF:000001">
    <property type="entry name" value="Quaternary ammonium compound resistance transporter SugE"/>
    <property type="match status" value="1"/>
</dbReference>
<dbReference type="GO" id="GO:0022857">
    <property type="term" value="F:transmembrane transporter activity"/>
    <property type="evidence" value="ECO:0007669"/>
    <property type="project" value="InterPro"/>
</dbReference>
<proteinExistence type="inferred from homology"/>
<evidence type="ECO:0000256" key="7">
    <source>
        <dbReference type="RuleBase" id="RU003942"/>
    </source>
</evidence>
<keyword evidence="2" id="KW-0813">Transport</keyword>
<dbReference type="AlphaFoldDB" id="A0A3R9YY22"/>
<evidence type="ECO:0000313" key="9">
    <source>
        <dbReference type="EMBL" id="RST90096.1"/>
    </source>
</evidence>
<comment type="similarity">
    <text evidence="7">Belongs to the drug/metabolite transporter (DMT) superfamily. Small multidrug resistance (SMR) (TC 2.A.7.1) family.</text>
</comment>
<keyword evidence="5 8" id="KW-1133">Transmembrane helix</keyword>
<reference evidence="9 10" key="1">
    <citation type="submission" date="2018-03" db="EMBL/GenBank/DDBJ databases">
        <authorList>
            <person name="Gulvik C.A."/>
        </authorList>
    </citation>
    <scope>NUCLEOTIDE SEQUENCE [LARGE SCALE GENOMIC DNA]</scope>
    <source>
        <strain evidence="9 10">JCM 31581</strain>
    </source>
</reference>
<feature type="transmembrane region" description="Helical" evidence="8">
    <location>
        <begin position="85"/>
        <end position="103"/>
    </location>
</feature>
<evidence type="ECO:0000256" key="4">
    <source>
        <dbReference type="ARBA" id="ARBA00022692"/>
    </source>
</evidence>
<dbReference type="PANTHER" id="PTHR30561">
    <property type="entry name" value="SMR FAMILY PROTON-DEPENDENT DRUG EFFLUX TRANSPORTER SUGE"/>
    <property type="match status" value="1"/>
</dbReference>
<dbReference type="InterPro" id="IPR037185">
    <property type="entry name" value="EmrE-like"/>
</dbReference>
<name>A0A3R9YY22_9ENTE</name>